<accession>A0ABU3GVZ6</accession>
<dbReference type="Proteomes" id="UP001258315">
    <property type="component" value="Unassembled WGS sequence"/>
</dbReference>
<evidence type="ECO:0000313" key="1">
    <source>
        <dbReference type="EMBL" id="MDT3403840.1"/>
    </source>
</evidence>
<evidence type="ECO:0000313" key="2">
    <source>
        <dbReference type="Proteomes" id="UP001258315"/>
    </source>
</evidence>
<keyword evidence="2" id="KW-1185">Reference proteome</keyword>
<proteinExistence type="predicted"/>
<reference evidence="2" key="1">
    <citation type="submission" date="2023-07" db="EMBL/GenBank/DDBJ databases">
        <title>Functional and genomic diversity of the sorghum phyllosphere microbiome.</title>
        <authorList>
            <person name="Shade A."/>
        </authorList>
    </citation>
    <scope>NUCLEOTIDE SEQUENCE [LARGE SCALE GENOMIC DNA]</scope>
    <source>
        <strain evidence="2">SORGH_AS_0422</strain>
    </source>
</reference>
<sequence>MESYLTTLTCWLNKNKYVELRSIHIIYKSQASFYYQEPLNLTPDSIFLILYFGLLNKFTNNL</sequence>
<protein>
    <submittedName>
        <fullName evidence="1">Uncharacterized protein</fullName>
    </submittedName>
</protein>
<organism evidence="1 2">
    <name type="scientific">Mucilaginibacter terrae</name>
    <dbReference type="NCBI Taxonomy" id="1955052"/>
    <lineage>
        <taxon>Bacteria</taxon>
        <taxon>Pseudomonadati</taxon>
        <taxon>Bacteroidota</taxon>
        <taxon>Sphingobacteriia</taxon>
        <taxon>Sphingobacteriales</taxon>
        <taxon>Sphingobacteriaceae</taxon>
        <taxon>Mucilaginibacter</taxon>
    </lineage>
</organism>
<comment type="caution">
    <text evidence="1">The sequence shown here is derived from an EMBL/GenBank/DDBJ whole genome shotgun (WGS) entry which is preliminary data.</text>
</comment>
<gene>
    <name evidence="1" type="ORF">QE417_002912</name>
</gene>
<dbReference type="EMBL" id="JAVLVU010000001">
    <property type="protein sequence ID" value="MDT3403840.1"/>
    <property type="molecule type" value="Genomic_DNA"/>
</dbReference>
<name>A0ABU3GVZ6_9SPHI</name>